<evidence type="ECO:0000259" key="8">
    <source>
        <dbReference type="Pfam" id="PF01416"/>
    </source>
</evidence>
<dbReference type="InterPro" id="IPR020095">
    <property type="entry name" value="PsdUridine_synth_TruA_C"/>
</dbReference>
<sequence length="258" mass="28838">MARYQLTLAYDGTDFFGSQRQVKSRTVQGELEKALCKLGWTGRSVILAGRTDTGVHATGQVAVVDLDWPHPDNDLTHALNADLPADMAVKEARTVHAKFHPRFDAQSRRYRYKLFCQPIRDPIRERFAWRIWPEVNGEIPANAANLFLGTHDFSAFGSPTTPKGTTVRTVMKAEWMQAEQDEWQFEVQADAFLYRMVRRLVFVQVAVAQGKFSTEAIARSLAQQAKAGSRSEIPAGLAPAHGLTLVEVAYPHLESIGQ</sequence>
<evidence type="ECO:0000256" key="1">
    <source>
        <dbReference type="ARBA" id="ARBA00009375"/>
    </source>
</evidence>
<name>A0A0H4T7N2_9CHLR</name>
<comment type="caution">
    <text evidence="4">Lacks conserved residue(s) required for the propagation of feature annotation.</text>
</comment>
<organism evidence="9">
    <name type="scientific">uncultured Chloroflexi bacterium Rifle_16ft_4_minimus_38663</name>
    <dbReference type="NCBI Taxonomy" id="1665074"/>
    <lineage>
        <taxon>Bacteria</taxon>
        <taxon>Bacillati</taxon>
        <taxon>Chloroflexota</taxon>
        <taxon>environmental samples</taxon>
    </lineage>
</organism>
<dbReference type="Pfam" id="PF01416">
    <property type="entry name" value="PseudoU_synth_1"/>
    <property type="match status" value="2"/>
</dbReference>
<evidence type="ECO:0000313" key="9">
    <source>
        <dbReference type="EMBL" id="AKQ03796.1"/>
    </source>
</evidence>
<feature type="domain" description="Pseudouridine synthase I TruA alpha/beta" evidence="8">
    <location>
        <begin position="9"/>
        <end position="104"/>
    </location>
</feature>
<dbReference type="FunFam" id="3.30.70.580:FF:000001">
    <property type="entry name" value="tRNA pseudouridine synthase A"/>
    <property type="match status" value="1"/>
</dbReference>
<evidence type="ECO:0000256" key="3">
    <source>
        <dbReference type="ARBA" id="ARBA00023235"/>
    </source>
</evidence>
<gene>
    <name evidence="4 9" type="primary">truA</name>
</gene>
<evidence type="ECO:0000256" key="4">
    <source>
        <dbReference type="HAMAP-Rule" id="MF_00171"/>
    </source>
</evidence>
<evidence type="ECO:0000256" key="2">
    <source>
        <dbReference type="ARBA" id="ARBA00022694"/>
    </source>
</evidence>
<comment type="function">
    <text evidence="4">Formation of pseudouridine at positions 38, 39 and 40 in the anticodon stem and loop of transfer RNAs.</text>
</comment>
<dbReference type="PANTHER" id="PTHR11142:SF0">
    <property type="entry name" value="TRNA PSEUDOURIDINE SYNTHASE-LIKE 1"/>
    <property type="match status" value="1"/>
</dbReference>
<dbReference type="HAMAP" id="MF_00171">
    <property type="entry name" value="TruA"/>
    <property type="match status" value="1"/>
</dbReference>
<dbReference type="InterPro" id="IPR020094">
    <property type="entry name" value="TruA/RsuA/RluB/E/F_N"/>
</dbReference>
<dbReference type="PANTHER" id="PTHR11142">
    <property type="entry name" value="PSEUDOURIDYLATE SYNTHASE"/>
    <property type="match status" value="1"/>
</dbReference>
<feature type="active site" description="Nucleophile" evidence="4 5">
    <location>
        <position position="52"/>
    </location>
</feature>
<proteinExistence type="inferred from homology"/>
<evidence type="ECO:0000256" key="5">
    <source>
        <dbReference type="PIRSR" id="PIRSR001430-1"/>
    </source>
</evidence>
<dbReference type="SUPFAM" id="SSF55120">
    <property type="entry name" value="Pseudouridine synthase"/>
    <property type="match status" value="1"/>
</dbReference>
<comment type="subunit">
    <text evidence="4">Homodimer.</text>
</comment>
<protein>
    <recommendedName>
        <fullName evidence="4">tRNA pseudouridine synthase A</fullName>
        <ecNumber evidence="4">5.4.99.12</ecNumber>
    </recommendedName>
    <alternativeName>
        <fullName evidence="4">tRNA pseudouridine(38-40) synthase</fullName>
    </alternativeName>
    <alternativeName>
        <fullName evidence="4">tRNA pseudouridylate synthase I</fullName>
    </alternativeName>
    <alternativeName>
        <fullName evidence="4">tRNA-uridine isomerase I</fullName>
    </alternativeName>
</protein>
<feature type="binding site" evidence="4 6">
    <location>
        <position position="110"/>
    </location>
    <ligand>
        <name>substrate</name>
    </ligand>
</feature>
<dbReference type="Gene3D" id="3.30.70.580">
    <property type="entry name" value="Pseudouridine synthase I, catalytic domain, N-terminal subdomain"/>
    <property type="match status" value="1"/>
</dbReference>
<dbReference type="NCBIfam" id="TIGR00071">
    <property type="entry name" value="hisT_truA"/>
    <property type="match status" value="1"/>
</dbReference>
<dbReference type="EC" id="5.4.99.12" evidence="4"/>
<keyword evidence="2 4" id="KW-0819">tRNA processing</keyword>
<dbReference type="Gene3D" id="3.30.70.660">
    <property type="entry name" value="Pseudouridine synthase I, catalytic domain, C-terminal subdomain"/>
    <property type="match status" value="1"/>
</dbReference>
<evidence type="ECO:0000256" key="7">
    <source>
        <dbReference type="RuleBase" id="RU003792"/>
    </source>
</evidence>
<dbReference type="InterPro" id="IPR020103">
    <property type="entry name" value="PsdUridine_synth_cat_dom_sf"/>
</dbReference>
<keyword evidence="3 4" id="KW-0413">Isomerase</keyword>
<dbReference type="GO" id="GO:0160147">
    <property type="term" value="F:tRNA pseudouridine(38-40) synthase activity"/>
    <property type="evidence" value="ECO:0007669"/>
    <property type="project" value="UniProtKB-EC"/>
</dbReference>
<dbReference type="EMBL" id="KT007022">
    <property type="protein sequence ID" value="AKQ03796.1"/>
    <property type="molecule type" value="Genomic_DNA"/>
</dbReference>
<accession>A0A0H4T7N2</accession>
<dbReference type="AlphaFoldDB" id="A0A0H4T7N2"/>
<comment type="catalytic activity">
    <reaction evidence="4 7">
        <text>uridine(38/39/40) in tRNA = pseudouridine(38/39/40) in tRNA</text>
        <dbReference type="Rhea" id="RHEA:22376"/>
        <dbReference type="Rhea" id="RHEA-COMP:10085"/>
        <dbReference type="Rhea" id="RHEA-COMP:10087"/>
        <dbReference type="ChEBI" id="CHEBI:65314"/>
        <dbReference type="ChEBI" id="CHEBI:65315"/>
        <dbReference type="EC" id="5.4.99.12"/>
    </reaction>
</comment>
<dbReference type="PIRSF" id="PIRSF001430">
    <property type="entry name" value="tRNA_psdUrid_synth"/>
    <property type="match status" value="1"/>
</dbReference>
<comment type="similarity">
    <text evidence="1 4 7">Belongs to the tRNA pseudouridine synthase TruA family.</text>
</comment>
<evidence type="ECO:0000256" key="6">
    <source>
        <dbReference type="PIRSR" id="PIRSR001430-2"/>
    </source>
</evidence>
<dbReference type="CDD" id="cd02570">
    <property type="entry name" value="PseudoU_synth_EcTruA"/>
    <property type="match status" value="1"/>
</dbReference>
<dbReference type="GO" id="GO:0003723">
    <property type="term" value="F:RNA binding"/>
    <property type="evidence" value="ECO:0007669"/>
    <property type="project" value="InterPro"/>
</dbReference>
<feature type="domain" description="Pseudouridine synthase I TruA alpha/beta" evidence="8">
    <location>
        <begin position="143"/>
        <end position="251"/>
    </location>
</feature>
<dbReference type="GO" id="GO:0031119">
    <property type="term" value="P:tRNA pseudouridine synthesis"/>
    <property type="evidence" value="ECO:0007669"/>
    <property type="project" value="UniProtKB-UniRule"/>
</dbReference>
<dbReference type="InterPro" id="IPR001406">
    <property type="entry name" value="PsdUridine_synth_TruA"/>
</dbReference>
<reference evidence="9" key="1">
    <citation type="journal article" date="2015" name="ISME J.">
        <title>Aquifer environment selects for microbial species cohorts in sediment and groundwater.</title>
        <authorList>
            <person name="Hug L.A."/>
            <person name="Thomas B.C."/>
            <person name="Brown C.T."/>
            <person name="Frischkorn K.R."/>
            <person name="Williams K.H."/>
            <person name="Tringe S.G."/>
            <person name="Banfield J.F."/>
        </authorList>
    </citation>
    <scope>NUCLEOTIDE SEQUENCE</scope>
</reference>
<dbReference type="InterPro" id="IPR020097">
    <property type="entry name" value="PsdUridine_synth_TruA_a/b_dom"/>
</dbReference>